<accession>A0ABT6J8U5</accession>
<keyword evidence="1" id="KW-0732">Signal</keyword>
<name>A0ABT6J8U5_9GAMM</name>
<dbReference type="Pfam" id="PF03372">
    <property type="entry name" value="Exo_endo_phos"/>
    <property type="match status" value="1"/>
</dbReference>
<keyword evidence="3" id="KW-0255">Endonuclease</keyword>
<evidence type="ECO:0000256" key="1">
    <source>
        <dbReference type="SAM" id="SignalP"/>
    </source>
</evidence>
<keyword evidence="3" id="KW-0378">Hydrolase</keyword>
<feature type="domain" description="Endonuclease/exonuclease/phosphatase" evidence="2">
    <location>
        <begin position="40"/>
        <end position="268"/>
    </location>
</feature>
<dbReference type="InterPro" id="IPR036691">
    <property type="entry name" value="Endo/exonu/phosph_ase_sf"/>
</dbReference>
<keyword evidence="4" id="KW-1185">Reference proteome</keyword>
<proteinExistence type="predicted"/>
<dbReference type="PROSITE" id="PS51257">
    <property type="entry name" value="PROKAR_LIPOPROTEIN"/>
    <property type="match status" value="1"/>
</dbReference>
<dbReference type="Proteomes" id="UP001156940">
    <property type="component" value="Unassembled WGS sequence"/>
</dbReference>
<dbReference type="Gene3D" id="3.60.10.10">
    <property type="entry name" value="Endonuclease/exonuclease/phosphatase"/>
    <property type="match status" value="1"/>
</dbReference>
<dbReference type="GO" id="GO:0004519">
    <property type="term" value="F:endonuclease activity"/>
    <property type="evidence" value="ECO:0007669"/>
    <property type="project" value="UniProtKB-KW"/>
</dbReference>
<dbReference type="InterPro" id="IPR005135">
    <property type="entry name" value="Endo/exonuclease/phosphatase"/>
</dbReference>
<dbReference type="RefSeq" id="WP_280574388.1">
    <property type="nucleotide sequence ID" value="NZ_JARXRM010000030.1"/>
</dbReference>
<feature type="signal peptide" evidence="1">
    <location>
        <begin position="1"/>
        <end position="33"/>
    </location>
</feature>
<evidence type="ECO:0000313" key="3">
    <source>
        <dbReference type="EMBL" id="MDH5823241.1"/>
    </source>
</evidence>
<keyword evidence="3" id="KW-0540">Nuclease</keyword>
<comment type="caution">
    <text evidence="3">The sequence shown here is derived from an EMBL/GenBank/DDBJ whole genome shotgun (WGS) entry which is preliminary data.</text>
</comment>
<dbReference type="EMBL" id="JARXRM010000030">
    <property type="protein sequence ID" value="MDH5823241.1"/>
    <property type="molecule type" value="Genomic_DNA"/>
</dbReference>
<feature type="chain" id="PRO_5045054250" evidence="1">
    <location>
        <begin position="34"/>
        <end position="281"/>
    </location>
</feature>
<sequence length="281" mass="30896">MRRQHLRLLSHWTAVALAVLALAACATSPPAPAAGTLTVVTLNLYHDRDHWPKRRPLVIEGLRALQPDAIALQEVLQHAALRNQAEDIAAALGYQAHFVSHDPEAAPRRYGNAILTRRPVLERGGIPLEPPGDARTLAHLRIDADGRAVDLYATHLHHTRDGTAMRAGQLRQALEHVQSRADGAPAVLAGDFNALAAAQELEPLRERGFVDAFGSLDPSADAVTTLNPHYFGEQRRRIDHVFVRGLEVLEARRVLDTPDAAGTWPSDHFGVFVRLRVPRTR</sequence>
<organism evidence="3 4">
    <name type="scientific">Luteimonas endophytica</name>
    <dbReference type="NCBI Taxonomy" id="3042023"/>
    <lineage>
        <taxon>Bacteria</taxon>
        <taxon>Pseudomonadati</taxon>
        <taxon>Pseudomonadota</taxon>
        <taxon>Gammaproteobacteria</taxon>
        <taxon>Lysobacterales</taxon>
        <taxon>Lysobacteraceae</taxon>
        <taxon>Luteimonas</taxon>
    </lineage>
</organism>
<dbReference type="SUPFAM" id="SSF56219">
    <property type="entry name" value="DNase I-like"/>
    <property type="match status" value="1"/>
</dbReference>
<evidence type="ECO:0000313" key="4">
    <source>
        <dbReference type="Proteomes" id="UP001156940"/>
    </source>
</evidence>
<dbReference type="PANTHER" id="PTHR14859:SF15">
    <property type="entry name" value="ENDONUCLEASE_EXONUCLEASE_PHOSPHATASE DOMAIN-CONTAINING PROTEIN"/>
    <property type="match status" value="1"/>
</dbReference>
<dbReference type="PANTHER" id="PTHR14859">
    <property type="entry name" value="CALCOFLUOR WHITE HYPERSENSITIVE PROTEIN PRECURSOR"/>
    <property type="match status" value="1"/>
</dbReference>
<protein>
    <submittedName>
        <fullName evidence="3">Endonuclease/exonuclease/phosphatase family protein</fullName>
    </submittedName>
</protein>
<evidence type="ECO:0000259" key="2">
    <source>
        <dbReference type="Pfam" id="PF03372"/>
    </source>
</evidence>
<dbReference type="InterPro" id="IPR051916">
    <property type="entry name" value="GPI-anchor_lipid_remodeler"/>
</dbReference>
<gene>
    <name evidence="3" type="ORF">QFW77_09610</name>
</gene>
<reference evidence="3 4" key="1">
    <citation type="submission" date="2023-04" db="EMBL/GenBank/DDBJ databases">
        <title>Luteimonas endophyticus RD2P54.</title>
        <authorList>
            <person name="Sun J.-Q."/>
        </authorList>
    </citation>
    <scope>NUCLEOTIDE SEQUENCE [LARGE SCALE GENOMIC DNA]</scope>
    <source>
        <strain evidence="3 4">RD2P54</strain>
    </source>
</reference>